<dbReference type="EMBL" id="JAAATY010000046">
    <property type="protein sequence ID" value="NRN70868.1"/>
    <property type="molecule type" value="Genomic_DNA"/>
</dbReference>
<evidence type="ECO:0000256" key="3">
    <source>
        <dbReference type="ARBA" id="ARBA00023145"/>
    </source>
</evidence>
<dbReference type="Pfam" id="PF01804">
    <property type="entry name" value="Penicil_amidase"/>
    <property type="match status" value="1"/>
</dbReference>
<feature type="signal peptide" evidence="5">
    <location>
        <begin position="1"/>
        <end position="25"/>
    </location>
</feature>
<dbReference type="InterPro" id="IPR014395">
    <property type="entry name" value="Pen/GL7ACA/AHL_acylase"/>
</dbReference>
<dbReference type="Gene3D" id="1.10.1400.10">
    <property type="match status" value="1"/>
</dbReference>
<comment type="similarity">
    <text evidence="1">Belongs to the peptidase S45 family.</text>
</comment>
<dbReference type="InterPro" id="IPR029055">
    <property type="entry name" value="Ntn_hydrolases_N"/>
</dbReference>
<reference evidence="6 7" key="1">
    <citation type="submission" date="2020-01" db="EMBL/GenBank/DDBJ databases">
        <title>Kibdelosporangium persica a novel Actinomycetes from a hot desert in Iran.</title>
        <authorList>
            <person name="Safaei N."/>
            <person name="Zaburannyi N."/>
            <person name="Mueller R."/>
            <person name="Wink J."/>
        </authorList>
    </citation>
    <scope>NUCLEOTIDE SEQUENCE [LARGE SCALE GENOMIC DNA]</scope>
    <source>
        <strain evidence="6 7">4NS15</strain>
    </source>
</reference>
<dbReference type="InterPro" id="IPR043147">
    <property type="entry name" value="Penicillin_amidase_A-knob"/>
</dbReference>
<keyword evidence="3" id="KW-0865">Zymogen</keyword>
<dbReference type="PANTHER" id="PTHR34218">
    <property type="entry name" value="PEPTIDASE S45 PENICILLIN AMIDASE"/>
    <property type="match status" value="1"/>
</dbReference>
<feature type="compositionally biased region" description="Polar residues" evidence="4">
    <location>
        <begin position="251"/>
        <end position="267"/>
    </location>
</feature>
<name>A0ABX2FHI2_9PSEU</name>
<accession>A0ABX2FHI2</accession>
<protein>
    <submittedName>
        <fullName evidence="6">Penicillin acylase Penicillin amidase</fullName>
    </submittedName>
</protein>
<dbReference type="Gene3D" id="3.60.20.10">
    <property type="entry name" value="Glutamine Phosphoribosylpyrophosphate, subunit 1, domain 1"/>
    <property type="match status" value="1"/>
</dbReference>
<comment type="caution">
    <text evidence="6">The sequence shown here is derived from an EMBL/GenBank/DDBJ whole genome shotgun (WGS) entry which is preliminary data.</text>
</comment>
<dbReference type="PANTHER" id="PTHR34218:SF4">
    <property type="entry name" value="ACYL-HOMOSERINE LACTONE ACYLASE QUIP"/>
    <property type="match status" value="1"/>
</dbReference>
<keyword evidence="5" id="KW-0732">Signal</keyword>
<evidence type="ECO:0000256" key="2">
    <source>
        <dbReference type="ARBA" id="ARBA00022801"/>
    </source>
</evidence>
<evidence type="ECO:0000256" key="4">
    <source>
        <dbReference type="SAM" id="MobiDB-lite"/>
    </source>
</evidence>
<keyword evidence="7" id="KW-1185">Reference proteome</keyword>
<gene>
    <name evidence="6" type="ORF">GC106_81420</name>
</gene>
<dbReference type="InterPro" id="IPR002692">
    <property type="entry name" value="S45"/>
</dbReference>
<evidence type="ECO:0000256" key="1">
    <source>
        <dbReference type="ARBA" id="ARBA00006586"/>
    </source>
</evidence>
<feature type="chain" id="PRO_5045185777" evidence="5">
    <location>
        <begin position="26"/>
        <end position="779"/>
    </location>
</feature>
<dbReference type="InterPro" id="IPR043146">
    <property type="entry name" value="Penicillin_amidase_N_B-knob"/>
</dbReference>
<evidence type="ECO:0000256" key="5">
    <source>
        <dbReference type="SAM" id="SignalP"/>
    </source>
</evidence>
<feature type="region of interest" description="Disordered" evidence="4">
    <location>
        <begin position="245"/>
        <end position="270"/>
    </location>
</feature>
<organism evidence="6 7">
    <name type="scientific">Kibdelosporangium persicum</name>
    <dbReference type="NCBI Taxonomy" id="2698649"/>
    <lineage>
        <taxon>Bacteria</taxon>
        <taxon>Bacillati</taxon>
        <taxon>Actinomycetota</taxon>
        <taxon>Actinomycetes</taxon>
        <taxon>Pseudonocardiales</taxon>
        <taxon>Pseudonocardiaceae</taxon>
        <taxon>Kibdelosporangium</taxon>
    </lineage>
</organism>
<dbReference type="RefSeq" id="WP_173142028.1">
    <property type="nucleotide sequence ID" value="NZ_CBCSGW010000003.1"/>
</dbReference>
<dbReference type="Gene3D" id="2.30.120.10">
    <property type="match status" value="1"/>
</dbReference>
<dbReference type="CDD" id="cd03747">
    <property type="entry name" value="Ntn_PGA_like"/>
    <property type="match status" value="1"/>
</dbReference>
<evidence type="ECO:0000313" key="6">
    <source>
        <dbReference type="EMBL" id="NRN70868.1"/>
    </source>
</evidence>
<dbReference type="Gene3D" id="1.10.439.10">
    <property type="entry name" value="Penicillin Amidohydrolase, domain 1"/>
    <property type="match status" value="1"/>
</dbReference>
<evidence type="ECO:0000313" key="7">
    <source>
        <dbReference type="Proteomes" id="UP000763557"/>
    </source>
</evidence>
<keyword evidence="2" id="KW-0378">Hydrolase</keyword>
<dbReference type="InterPro" id="IPR023343">
    <property type="entry name" value="Penicillin_amidase_dom1"/>
</dbReference>
<dbReference type="Proteomes" id="UP000763557">
    <property type="component" value="Unassembled WGS sequence"/>
</dbReference>
<dbReference type="SUPFAM" id="SSF56235">
    <property type="entry name" value="N-terminal nucleophile aminohydrolases (Ntn hydrolases)"/>
    <property type="match status" value="1"/>
</dbReference>
<sequence length="779" mass="84728">MKFRRSVAAVVVLVLSGSLTAPVSAAPRTASFGLAGLSGPVELVVDKWGVPHIYASNTSDLFLAQGFNAARDRMFQMDLWLRRGLGRLSEAFGPSFVEQDRAARLFLYRGDMDVEWNSYGPEAKEAATRFAQGVNAYITYLNLNPAALPVEFQRLGHRPARWTAEDVVRIRSHGPTRNVHSEVARSVMACVSDVEHDKVRARLSPDRKPDVPDGFDPCSLGDDVLNVYDLAVGGVSFPGGQPVFEPRSRAPQGSNNWAIGGSRTTTGRPMVANDPHRELTAPSLRYLVHLSAPGVDVIGAGEPSAPGVSLGHNGSVAFGLTIAGVDQEDLYVYELDPADPDRYRYGSGWERMTVTTEQVPVRDGQSRTVELRYTRHGPVIKVDGNRAYAVRTVWTDPGTSPYFGSMKHLRSKTVKDFDTALNGWGSPALNQVYADVNGDIGWTMVGLAPRRPAHDGLLPVPGDGRYEWDGFHTPAEMPRVRNPEAGFFASANQYNVPAGHQANLGFEWAGPARFERITEVLASRPRTSPAQSTALQNDQVSLTARRIVGLLEPLSSENPSAAKALRLLRGWNADEHAGSAQAALFETWFTRYLGVGFVYAVLPPEAAEAIPFGVPDYTVMLEALENPDRWFRSGQRDELLLRTLAQAYDDVVGMLGPDPAKWQWGDLHSATFAHPASGLVPGTDVGPLRRGGSWNTVNLSFFHPLTFESAGGASVRLMMDVGDWDASQAVNAPGQSGDPASPHYRDLAAKWQSGSYFPLAYSRSAVTASASEKVVLRPL</sequence>
<dbReference type="PIRSF" id="PIRSF001227">
    <property type="entry name" value="Pen_acylase"/>
    <property type="match status" value="1"/>
</dbReference>
<proteinExistence type="inferred from homology"/>